<keyword evidence="4" id="KW-0548">Nucleotidyltransferase</keyword>
<dbReference type="PaxDb" id="67767-A0A0J7JU17"/>
<evidence type="ECO:0000313" key="10">
    <source>
        <dbReference type="Proteomes" id="UP000036403"/>
    </source>
</evidence>
<comment type="caution">
    <text evidence="9">The sequence shown here is derived from an EMBL/GenBank/DDBJ whole genome shotgun (WGS) entry which is preliminary data.</text>
</comment>
<feature type="domain" description="RNA polymerase Rpb1" evidence="8">
    <location>
        <begin position="46"/>
        <end position="137"/>
    </location>
</feature>
<evidence type="ECO:0000256" key="2">
    <source>
        <dbReference type="ARBA" id="ARBA00022478"/>
    </source>
</evidence>
<dbReference type="EC" id="2.7.7.6" evidence="1"/>
<evidence type="ECO:0000256" key="4">
    <source>
        <dbReference type="ARBA" id="ARBA00022695"/>
    </source>
</evidence>
<evidence type="ECO:0000256" key="6">
    <source>
        <dbReference type="ARBA" id="ARBA00048552"/>
    </source>
</evidence>
<keyword evidence="5" id="KW-0804">Transcription</keyword>
<dbReference type="InterPro" id="IPR038120">
    <property type="entry name" value="Rpb1_funnel_sf"/>
</dbReference>
<dbReference type="Gene3D" id="1.10.132.30">
    <property type="match status" value="1"/>
</dbReference>
<dbReference type="Proteomes" id="UP000036403">
    <property type="component" value="Unassembled WGS sequence"/>
</dbReference>
<evidence type="ECO:0000259" key="8">
    <source>
        <dbReference type="Pfam" id="PF05000"/>
    </source>
</evidence>
<feature type="non-terminal residue" evidence="9">
    <location>
        <position position="185"/>
    </location>
</feature>
<gene>
    <name evidence="9" type="ORF">RF55_25612</name>
</gene>
<dbReference type="GO" id="GO:0000428">
    <property type="term" value="C:DNA-directed RNA polymerase complex"/>
    <property type="evidence" value="ECO:0007669"/>
    <property type="project" value="UniProtKB-KW"/>
</dbReference>
<evidence type="ECO:0000256" key="1">
    <source>
        <dbReference type="ARBA" id="ARBA00012418"/>
    </source>
</evidence>
<dbReference type="Gene3D" id="6.10.250.2940">
    <property type="match status" value="1"/>
</dbReference>
<protein>
    <recommendedName>
        <fullName evidence="1">DNA-directed RNA polymerase</fullName>
        <ecNumber evidence="1">2.7.7.6</ecNumber>
    </recommendedName>
</protein>
<dbReference type="GO" id="GO:0003899">
    <property type="term" value="F:DNA-directed RNA polymerase activity"/>
    <property type="evidence" value="ECO:0007669"/>
    <property type="project" value="UniProtKB-EC"/>
</dbReference>
<evidence type="ECO:0000256" key="5">
    <source>
        <dbReference type="ARBA" id="ARBA00023163"/>
    </source>
</evidence>
<name>A0A0J7JU17_LASNI</name>
<dbReference type="Pfam" id="PF05000">
    <property type="entry name" value="RNA_pol_Rpb1_4"/>
    <property type="match status" value="1"/>
</dbReference>
<keyword evidence="3" id="KW-0808">Transferase</keyword>
<dbReference type="InterPro" id="IPR045867">
    <property type="entry name" value="DNA-dir_RpoC_beta_prime"/>
</dbReference>
<accession>A0A0J7JU17</accession>
<organism evidence="9 10">
    <name type="scientific">Lasius niger</name>
    <name type="common">Black garden ant</name>
    <dbReference type="NCBI Taxonomy" id="67767"/>
    <lineage>
        <taxon>Eukaryota</taxon>
        <taxon>Metazoa</taxon>
        <taxon>Ecdysozoa</taxon>
        <taxon>Arthropoda</taxon>
        <taxon>Hexapoda</taxon>
        <taxon>Insecta</taxon>
        <taxon>Pterygota</taxon>
        <taxon>Neoptera</taxon>
        <taxon>Endopterygota</taxon>
        <taxon>Hymenoptera</taxon>
        <taxon>Apocrita</taxon>
        <taxon>Aculeata</taxon>
        <taxon>Formicoidea</taxon>
        <taxon>Formicidae</taxon>
        <taxon>Formicinae</taxon>
        <taxon>Lasius</taxon>
        <taxon>Lasius</taxon>
    </lineage>
</organism>
<dbReference type="SUPFAM" id="SSF64484">
    <property type="entry name" value="beta and beta-prime subunits of DNA dependent RNA-polymerase"/>
    <property type="match status" value="1"/>
</dbReference>
<evidence type="ECO:0000313" key="9">
    <source>
        <dbReference type="EMBL" id="KMQ81662.1"/>
    </source>
</evidence>
<proteinExistence type="predicted"/>
<evidence type="ECO:0000256" key="3">
    <source>
        <dbReference type="ARBA" id="ARBA00022679"/>
    </source>
</evidence>
<sequence length="185" mass="20797">MTNRWLLHNSFSIDISDAYDNRAVESMVAEKLDEAQAVDETVLNPRLREAKINLILSNAKDVGMRIANQGHNNFVDTILSGSKGDYFNLGQVKGLLGQQIINGSRIPKMVDNGTRTLIHFPRGRLSFRDECESRGFVMSSFYKGVSPREFFFHSMSGRQGVCDTAMTTFMSGYTMRKLVNLMADV</sequence>
<keyword evidence="2 9" id="KW-0240">DNA-directed RNA polymerase</keyword>
<dbReference type="STRING" id="67767.A0A0J7JU17"/>
<evidence type="ECO:0000259" key="7">
    <source>
        <dbReference type="Pfam" id="PF04998"/>
    </source>
</evidence>
<keyword evidence="10" id="KW-1185">Reference proteome</keyword>
<feature type="domain" description="RNA polymerase Rpb1" evidence="7">
    <location>
        <begin position="144"/>
        <end position="185"/>
    </location>
</feature>
<dbReference type="InterPro" id="IPR007083">
    <property type="entry name" value="RNA_pol_Rpb1_4"/>
</dbReference>
<dbReference type="PANTHER" id="PTHR19376:SF32">
    <property type="entry name" value="DNA-DIRECTED RNA POLYMERASE III SUBUNIT RPC1"/>
    <property type="match status" value="1"/>
</dbReference>
<dbReference type="PANTHER" id="PTHR19376">
    <property type="entry name" value="DNA-DIRECTED RNA POLYMERASE"/>
    <property type="match status" value="1"/>
</dbReference>
<dbReference type="InterPro" id="IPR007081">
    <property type="entry name" value="RNA_pol_Rpb1_5"/>
</dbReference>
<dbReference type="EMBL" id="LBMM01032985">
    <property type="protein sequence ID" value="KMQ81662.1"/>
    <property type="molecule type" value="Genomic_DNA"/>
</dbReference>
<dbReference type="Pfam" id="PF04998">
    <property type="entry name" value="RNA_pol_Rpb1_5"/>
    <property type="match status" value="1"/>
</dbReference>
<dbReference type="GO" id="GO:0006351">
    <property type="term" value="P:DNA-templated transcription"/>
    <property type="evidence" value="ECO:0007669"/>
    <property type="project" value="InterPro"/>
</dbReference>
<dbReference type="GO" id="GO:0003677">
    <property type="term" value="F:DNA binding"/>
    <property type="evidence" value="ECO:0007669"/>
    <property type="project" value="InterPro"/>
</dbReference>
<reference evidence="9 10" key="1">
    <citation type="submission" date="2015-04" db="EMBL/GenBank/DDBJ databases">
        <title>Lasius niger genome sequencing.</title>
        <authorList>
            <person name="Konorov E.A."/>
            <person name="Nikitin M.A."/>
            <person name="Kirill M.V."/>
            <person name="Chang P."/>
        </authorList>
    </citation>
    <scope>NUCLEOTIDE SEQUENCE [LARGE SCALE GENOMIC DNA]</scope>
    <source>
        <tissue evidence="9">Whole</tissue>
    </source>
</reference>
<dbReference type="OrthoDB" id="270392at2759"/>
<comment type="catalytic activity">
    <reaction evidence="6">
        <text>RNA(n) + a ribonucleoside 5'-triphosphate = RNA(n+1) + diphosphate</text>
        <dbReference type="Rhea" id="RHEA:21248"/>
        <dbReference type="Rhea" id="RHEA-COMP:14527"/>
        <dbReference type="Rhea" id="RHEA-COMP:17342"/>
        <dbReference type="ChEBI" id="CHEBI:33019"/>
        <dbReference type="ChEBI" id="CHEBI:61557"/>
        <dbReference type="ChEBI" id="CHEBI:140395"/>
        <dbReference type="EC" id="2.7.7.6"/>
    </reaction>
</comment>
<dbReference type="AlphaFoldDB" id="A0A0J7JU17"/>